<evidence type="ECO:0000259" key="2">
    <source>
        <dbReference type="Pfam" id="PF13439"/>
    </source>
</evidence>
<feature type="domain" description="Glycosyltransferase subfamily 4-like N-terminal" evidence="2">
    <location>
        <begin position="15"/>
        <end position="169"/>
    </location>
</feature>
<dbReference type="InterPro" id="IPR028098">
    <property type="entry name" value="Glyco_trans_4-like_N"/>
</dbReference>
<sequence>MLKIMFILTGLNYAGAENQVVQLCRGFLNRGHQPMIVSMIKPEAYLDELGELGVEVRTLGMTKGIPDPRAVFRLRRIVQEFRPDIVHSHLVHANILARVTRLFVSMPVLICTAHNVNEGGRAREWLYRVTDPLCELTTNVSEEAVRQYVARKVVPAHKIRFVPNGITLDSFGQEQASELLSKELGIETGQFVWLAVGRLVPEKDYPNMLDAFTAVLTRHPNSVLLIAGTGPERAALEQYSRELGIERNVMLLGIRRDIPALMNFADAYVMSSKWEGFPMVLLEASASGLPMVVTDVGGNREAVQDGITGLLALPGDSGQLSQRMLTLMSSSLAELEEMGEQARKYVKERFDIEVIVTQWTSIYEQKGLSPGV</sequence>
<dbReference type="KEGG" id="plut:EI981_27105"/>
<dbReference type="SUPFAM" id="SSF53756">
    <property type="entry name" value="UDP-Glycosyltransferase/glycogen phosphorylase"/>
    <property type="match status" value="1"/>
</dbReference>
<dbReference type="GO" id="GO:0016757">
    <property type="term" value="F:glycosyltransferase activity"/>
    <property type="evidence" value="ECO:0007669"/>
    <property type="project" value="InterPro"/>
</dbReference>
<reference evidence="4" key="1">
    <citation type="submission" date="2018-12" db="EMBL/GenBank/DDBJ databases">
        <title>Complete genome sequence of Paenibacillus sp. MBLB1234.</title>
        <authorList>
            <person name="Nam Y.-D."/>
            <person name="Kang J."/>
            <person name="Chung W.-H."/>
            <person name="Park Y.S."/>
        </authorList>
    </citation>
    <scope>NUCLEOTIDE SEQUENCE [LARGE SCALE GENOMIC DNA]</scope>
    <source>
        <strain evidence="4">MBLB1234</strain>
    </source>
</reference>
<dbReference type="Pfam" id="PF00534">
    <property type="entry name" value="Glycos_transf_1"/>
    <property type="match status" value="1"/>
</dbReference>
<dbReference type="Proteomes" id="UP000270678">
    <property type="component" value="Chromosome"/>
</dbReference>
<keyword evidence="4" id="KW-1185">Reference proteome</keyword>
<gene>
    <name evidence="3" type="ORF">EI981_27105</name>
</gene>
<dbReference type="Gene3D" id="3.40.50.2000">
    <property type="entry name" value="Glycogen Phosphorylase B"/>
    <property type="match status" value="2"/>
</dbReference>
<name>A0A3S9V5B8_9BACL</name>
<dbReference type="EMBL" id="CP034346">
    <property type="protein sequence ID" value="AZS17738.1"/>
    <property type="molecule type" value="Genomic_DNA"/>
</dbReference>
<dbReference type="AlphaFoldDB" id="A0A3S9V5B8"/>
<keyword evidence="3" id="KW-0808">Transferase</keyword>
<dbReference type="OrthoDB" id="9804196at2"/>
<accession>A0A3S9V5B8</accession>
<organism evidence="3 4">
    <name type="scientific">Paenibacillus lutimineralis</name>
    <dbReference type="NCBI Taxonomy" id="2707005"/>
    <lineage>
        <taxon>Bacteria</taxon>
        <taxon>Bacillati</taxon>
        <taxon>Bacillota</taxon>
        <taxon>Bacilli</taxon>
        <taxon>Bacillales</taxon>
        <taxon>Paenibacillaceae</taxon>
        <taxon>Paenibacillus</taxon>
    </lineage>
</organism>
<proteinExistence type="predicted"/>
<dbReference type="PANTHER" id="PTHR12526">
    <property type="entry name" value="GLYCOSYLTRANSFERASE"/>
    <property type="match status" value="1"/>
</dbReference>
<dbReference type="PANTHER" id="PTHR12526:SF630">
    <property type="entry name" value="GLYCOSYLTRANSFERASE"/>
    <property type="match status" value="1"/>
</dbReference>
<dbReference type="InterPro" id="IPR001296">
    <property type="entry name" value="Glyco_trans_1"/>
</dbReference>
<feature type="domain" description="Glycosyl transferase family 1" evidence="1">
    <location>
        <begin position="180"/>
        <end position="344"/>
    </location>
</feature>
<evidence type="ECO:0000313" key="4">
    <source>
        <dbReference type="Proteomes" id="UP000270678"/>
    </source>
</evidence>
<dbReference type="RefSeq" id="WP_127003563.1">
    <property type="nucleotide sequence ID" value="NZ_CP034346.1"/>
</dbReference>
<evidence type="ECO:0000259" key="1">
    <source>
        <dbReference type="Pfam" id="PF00534"/>
    </source>
</evidence>
<protein>
    <submittedName>
        <fullName evidence="3">Glycosyltransferase</fullName>
    </submittedName>
</protein>
<evidence type="ECO:0000313" key="3">
    <source>
        <dbReference type="EMBL" id="AZS17738.1"/>
    </source>
</evidence>
<dbReference type="Pfam" id="PF13439">
    <property type="entry name" value="Glyco_transf_4"/>
    <property type="match status" value="1"/>
</dbReference>